<comment type="caution">
    <text evidence="2">The sequence shown here is derived from an EMBL/GenBank/DDBJ whole genome shotgun (WGS) entry which is preliminary data.</text>
</comment>
<evidence type="ECO:0000256" key="1">
    <source>
        <dbReference type="SAM" id="Phobius"/>
    </source>
</evidence>
<dbReference type="RefSeq" id="WP_185818110.1">
    <property type="nucleotide sequence ID" value="NZ_CP090311.1"/>
</dbReference>
<dbReference type="NCBIfam" id="NF008712">
    <property type="entry name" value="PRK11715.1-1"/>
    <property type="match status" value="1"/>
</dbReference>
<feature type="transmembrane region" description="Helical" evidence="1">
    <location>
        <begin position="309"/>
        <end position="327"/>
    </location>
</feature>
<dbReference type="InterPro" id="IPR010364">
    <property type="entry name" value="Uncharacterised_IM_CreD"/>
</dbReference>
<feature type="transmembrane region" description="Helical" evidence="1">
    <location>
        <begin position="12"/>
        <end position="31"/>
    </location>
</feature>
<dbReference type="AlphaFoldDB" id="A0A7X1GD66"/>
<feature type="transmembrane region" description="Helical" evidence="1">
    <location>
        <begin position="358"/>
        <end position="378"/>
    </location>
</feature>
<name>A0A7X1GD66_9PSED</name>
<proteinExistence type="predicted"/>
<protein>
    <submittedName>
        <fullName evidence="2">Cell envelope integrity protein CreD</fullName>
    </submittedName>
</protein>
<sequence length="450" mass="50185">MNRSLAIKLGAIALLILLLLIPLLMISGMIFDRQQLRDGVLDDIARSSSYRQQLTGPLLVVPYRKAVRTWKLNEKTNKRYQETSQERGRLYFLPERFELDGQVQTELRARGIYEARLFHASNRISGQFSLPERLGIKEDFIDYQFDQPYLAVGISDIRGIENALQLELDGQRLDFAPGTQEDWLGEGVHVMLAPLDSRKANTLQFGFDLRLQGTGQLQVTPVGRTSQVKLKADWPHPSFIGNYLPAQREISAEGFSADWQTSFFSTNLEEALGNCVAGGGCEEFKSRNFGVSFIDPVDQYLKSERAIKYALLFIVLTFAGFFLFEVLKGLAVHPVQYALVGVALAFFYLLLLSLSEHIGFALAYLLSASACVLLIGFYVRHVLHSTPHGLGFSAGLAALYGLLYGLLSAEDYALLMGSLLLFGLLGVFMVLTRRLDWYGVGQTSKTQVAA</sequence>
<feature type="transmembrane region" description="Helical" evidence="1">
    <location>
        <begin position="413"/>
        <end position="431"/>
    </location>
</feature>
<feature type="transmembrane region" description="Helical" evidence="1">
    <location>
        <begin position="390"/>
        <end position="407"/>
    </location>
</feature>
<dbReference type="PANTHER" id="PTHR30092:SF0">
    <property type="entry name" value="INNER MEMBRANE PROTEIN CRED"/>
    <property type="match status" value="1"/>
</dbReference>
<organism evidence="2 3">
    <name type="scientific">Pseudomonas kielensis</name>
    <dbReference type="NCBI Taxonomy" id="2762577"/>
    <lineage>
        <taxon>Bacteria</taxon>
        <taxon>Pseudomonadati</taxon>
        <taxon>Pseudomonadota</taxon>
        <taxon>Gammaproteobacteria</taxon>
        <taxon>Pseudomonadales</taxon>
        <taxon>Pseudomonadaceae</taxon>
        <taxon>Pseudomonas</taxon>
    </lineage>
</organism>
<feature type="transmembrane region" description="Helical" evidence="1">
    <location>
        <begin position="334"/>
        <end position="352"/>
    </location>
</feature>
<evidence type="ECO:0000313" key="2">
    <source>
        <dbReference type="EMBL" id="MBC2689323.1"/>
    </source>
</evidence>
<reference evidence="2 3" key="1">
    <citation type="submission" date="2020-08" db="EMBL/GenBank/DDBJ databases">
        <title>Pseudomonas sp. nov.</title>
        <authorList>
            <person name="Gieschler S."/>
            <person name="Fiedler G."/>
            <person name="Brinks E."/>
            <person name="Boehnlein C."/>
            <person name="Franz C.M.A.P."/>
            <person name="Kabisch J."/>
        </authorList>
    </citation>
    <scope>NUCLEOTIDE SEQUENCE [LARGE SCALE GENOMIC DNA]</scope>
    <source>
        <strain evidence="2 3">MBT-1</strain>
    </source>
</reference>
<evidence type="ECO:0000313" key="3">
    <source>
        <dbReference type="Proteomes" id="UP000526003"/>
    </source>
</evidence>
<dbReference type="Pfam" id="PF06123">
    <property type="entry name" value="CreD"/>
    <property type="match status" value="1"/>
</dbReference>
<dbReference type="Proteomes" id="UP000526003">
    <property type="component" value="Unassembled WGS sequence"/>
</dbReference>
<keyword evidence="1" id="KW-1133">Transmembrane helix</keyword>
<keyword evidence="1" id="KW-0472">Membrane</keyword>
<dbReference type="PANTHER" id="PTHR30092">
    <property type="entry name" value="INNER MEMBRANE PROTEIN CRED"/>
    <property type="match status" value="1"/>
</dbReference>
<accession>A0A7X1GD66</accession>
<dbReference type="EMBL" id="JACMYG010000004">
    <property type="protein sequence ID" value="MBC2689323.1"/>
    <property type="molecule type" value="Genomic_DNA"/>
</dbReference>
<keyword evidence="3" id="KW-1185">Reference proteome</keyword>
<dbReference type="GO" id="GO:0005886">
    <property type="term" value="C:plasma membrane"/>
    <property type="evidence" value="ECO:0007669"/>
    <property type="project" value="TreeGrafter"/>
</dbReference>
<keyword evidence="1" id="KW-0812">Transmembrane</keyword>
<gene>
    <name evidence="2" type="primary">creD</name>
    <name evidence="2" type="ORF">H7995_05855</name>
</gene>
<dbReference type="PIRSF" id="PIRSF004548">
    <property type="entry name" value="CreD"/>
    <property type="match status" value="1"/>
</dbReference>